<feature type="region of interest" description="Disordered" evidence="14">
    <location>
        <begin position="691"/>
        <end position="713"/>
    </location>
</feature>
<accession>A0A3N2BD61</accession>
<dbReference type="SUPFAM" id="SSF56601">
    <property type="entry name" value="beta-lactamase/transpeptidase-like"/>
    <property type="match status" value="1"/>
</dbReference>
<keyword evidence="7" id="KW-0378">Hydrolase</keyword>
<dbReference type="InterPro" id="IPR050396">
    <property type="entry name" value="Glycosyltr_51/Transpeptidase"/>
</dbReference>
<evidence type="ECO:0000256" key="11">
    <source>
        <dbReference type="ARBA" id="ARBA00023316"/>
    </source>
</evidence>
<dbReference type="InterPro" id="IPR036950">
    <property type="entry name" value="PBP_transglycosylase"/>
</dbReference>
<evidence type="ECO:0000256" key="12">
    <source>
        <dbReference type="ARBA" id="ARBA00034000"/>
    </source>
</evidence>
<keyword evidence="11" id="KW-0961">Cell wall biogenesis/degradation</keyword>
<sequence>MLALLLTFVLVAGLGGVLAAGLMLPALGAVGTATQATEDMFDEIPDELAIPEPSQRSEILWADGSRMASIYADNRVVVPLDQMNPHLRNAVVAIEDRRFYDHRGVDPEGIARAFVNNLAGGSLEGASTITQQYVKNALIEHGRITGDADLIREAQDESYGRKLAEAQMAISLEQQLTKDQILEGYLNLAQFGRSQYGVEAAAQYYFGKPAADVTPAEAATLAGITQSPAAHDPERYPEQSERRRNTVLSVMRAQGFLSEAEYQEARDTPMEEMLTITPAPNGCQAARSAAYFCEYVVDELLQHEEWLDSREERRDALYRGGLIIHTTLDRERQVAAYESVTASVPVGDPSNIRMALSSVDPTTGDIQAMAQNTNFGSPSEEDSSATSVNLNVGLSHGGGRGFQGGSTHKVFALIEWLREGGALEDTITVRSPTGPDGRREFEPDEWSNSCDAANPGSVYPPRNIEGTGSDVMTVHDATRMSINLPFVEMATQIDLCAMMDTAAAMGLERADGNPLLNYPSTVLGSNEITPLSQAVAFGTLANDGIACAPRAITSIENHHDEELATFETSCERALESSVVNAANHSLQAVIDDDPYATGRSAILPEGRSAAGKTGTANDASASWFVGYTPEQLSTAVWMGYQEATGAMTNVTVDGQHYDWIFGSHIPAPTWRDYMARALDGEPQTRFGEVGERELEGERRRVPSVTGQSIGQAEDTLEQAGFSTRVGSGQYSSAPFGTVAGTSPGGGTEVRGAELITIHPSAGPPPASTNNTGGDDDDGDDSEDSDGDED</sequence>
<dbReference type="Pfam" id="PF00905">
    <property type="entry name" value="Transpeptidase"/>
    <property type="match status" value="1"/>
</dbReference>
<evidence type="ECO:0000256" key="6">
    <source>
        <dbReference type="ARBA" id="ARBA00022679"/>
    </source>
</evidence>
<feature type="region of interest" description="Disordered" evidence="14">
    <location>
        <begin position="428"/>
        <end position="465"/>
    </location>
</feature>
<dbReference type="Gene3D" id="3.40.710.10">
    <property type="entry name" value="DD-peptidase/beta-lactamase superfamily"/>
    <property type="match status" value="1"/>
</dbReference>
<dbReference type="SMART" id="SM00740">
    <property type="entry name" value="PASTA"/>
    <property type="match status" value="1"/>
</dbReference>
<evidence type="ECO:0000256" key="9">
    <source>
        <dbReference type="ARBA" id="ARBA00022984"/>
    </source>
</evidence>
<keyword evidence="17" id="KW-1185">Reference proteome</keyword>
<dbReference type="GO" id="GO:0009002">
    <property type="term" value="F:serine-type D-Ala-D-Ala carboxypeptidase activity"/>
    <property type="evidence" value="ECO:0007669"/>
    <property type="project" value="UniProtKB-EC"/>
</dbReference>
<protein>
    <submittedName>
        <fullName evidence="16">Membrane peptidoglycan carboxypeptidase</fullName>
    </submittedName>
</protein>
<proteinExistence type="inferred from homology"/>
<evidence type="ECO:0000256" key="8">
    <source>
        <dbReference type="ARBA" id="ARBA00022960"/>
    </source>
</evidence>
<dbReference type="CDD" id="cd06577">
    <property type="entry name" value="PASTA_pknB"/>
    <property type="match status" value="1"/>
</dbReference>
<name>A0A3N2BD61_9MICO</name>
<keyword evidence="3 16" id="KW-0121">Carboxypeptidase</keyword>
<comment type="catalytic activity">
    <reaction evidence="13">
        <text>[GlcNAc-(1-&gt;4)-Mur2Ac(oyl-L-Ala-gamma-D-Glu-L-Lys-D-Ala-D-Ala)](n)-di-trans,octa-cis-undecaprenyl diphosphate + beta-D-GlcNAc-(1-&gt;4)-Mur2Ac(oyl-L-Ala-gamma-D-Glu-L-Lys-D-Ala-D-Ala)-di-trans,octa-cis-undecaprenyl diphosphate = [GlcNAc-(1-&gt;4)-Mur2Ac(oyl-L-Ala-gamma-D-Glu-L-Lys-D-Ala-D-Ala)](n+1)-di-trans,octa-cis-undecaprenyl diphosphate + di-trans,octa-cis-undecaprenyl diphosphate + H(+)</text>
        <dbReference type="Rhea" id="RHEA:23708"/>
        <dbReference type="Rhea" id="RHEA-COMP:9602"/>
        <dbReference type="Rhea" id="RHEA-COMP:9603"/>
        <dbReference type="ChEBI" id="CHEBI:15378"/>
        <dbReference type="ChEBI" id="CHEBI:58405"/>
        <dbReference type="ChEBI" id="CHEBI:60033"/>
        <dbReference type="ChEBI" id="CHEBI:78435"/>
        <dbReference type="EC" id="2.4.99.28"/>
    </reaction>
</comment>
<evidence type="ECO:0000256" key="3">
    <source>
        <dbReference type="ARBA" id="ARBA00022645"/>
    </source>
</evidence>
<dbReference type="PROSITE" id="PS51178">
    <property type="entry name" value="PASTA"/>
    <property type="match status" value="1"/>
</dbReference>
<dbReference type="InterPro" id="IPR023346">
    <property type="entry name" value="Lysozyme-like_dom_sf"/>
</dbReference>
<comment type="similarity">
    <text evidence="2">In the N-terminal section; belongs to the glycosyltransferase 51 family.</text>
</comment>
<feature type="compositionally biased region" description="Acidic residues" evidence="14">
    <location>
        <begin position="773"/>
        <end position="789"/>
    </location>
</feature>
<dbReference type="InterPro" id="IPR005543">
    <property type="entry name" value="PASTA_dom"/>
</dbReference>
<evidence type="ECO:0000313" key="16">
    <source>
        <dbReference type="EMBL" id="ROR73193.1"/>
    </source>
</evidence>
<feature type="domain" description="PASTA" evidence="15">
    <location>
        <begin position="696"/>
        <end position="761"/>
    </location>
</feature>
<keyword evidence="9" id="KW-0573">Peptidoglycan synthesis</keyword>
<dbReference type="Pfam" id="PF00912">
    <property type="entry name" value="Transgly"/>
    <property type="match status" value="1"/>
</dbReference>
<keyword evidence="6" id="KW-0808">Transferase</keyword>
<dbReference type="GO" id="GO:0030288">
    <property type="term" value="C:outer membrane-bounded periplasmic space"/>
    <property type="evidence" value="ECO:0007669"/>
    <property type="project" value="TreeGrafter"/>
</dbReference>
<dbReference type="PANTHER" id="PTHR32282">
    <property type="entry name" value="BINDING PROTEIN TRANSPEPTIDASE, PUTATIVE-RELATED"/>
    <property type="match status" value="1"/>
</dbReference>
<keyword evidence="10" id="KW-0511">Multifunctional enzyme</keyword>
<feature type="compositionally biased region" description="Basic and acidic residues" evidence="14">
    <location>
        <begin position="691"/>
        <end position="700"/>
    </location>
</feature>
<feature type="region of interest" description="Disordered" evidence="14">
    <location>
        <begin position="756"/>
        <end position="789"/>
    </location>
</feature>
<evidence type="ECO:0000256" key="13">
    <source>
        <dbReference type="ARBA" id="ARBA00049902"/>
    </source>
</evidence>
<dbReference type="GO" id="GO:0008955">
    <property type="term" value="F:peptidoglycan glycosyltransferase activity"/>
    <property type="evidence" value="ECO:0007669"/>
    <property type="project" value="UniProtKB-EC"/>
</dbReference>
<keyword evidence="4" id="KW-0645">Protease</keyword>
<gene>
    <name evidence="16" type="ORF">EDD31_1565</name>
</gene>
<dbReference type="GO" id="GO:0009252">
    <property type="term" value="P:peptidoglycan biosynthetic process"/>
    <property type="evidence" value="ECO:0007669"/>
    <property type="project" value="UniProtKB-KW"/>
</dbReference>
<dbReference type="PANTHER" id="PTHR32282:SF33">
    <property type="entry name" value="PEPTIDOGLYCAN GLYCOSYLTRANSFERASE"/>
    <property type="match status" value="1"/>
</dbReference>
<comment type="similarity">
    <text evidence="1">In the C-terminal section; belongs to the transpeptidase family.</text>
</comment>
<evidence type="ECO:0000256" key="2">
    <source>
        <dbReference type="ARBA" id="ARBA00007739"/>
    </source>
</evidence>
<reference evidence="16 17" key="1">
    <citation type="submission" date="2018-11" db="EMBL/GenBank/DDBJ databases">
        <title>Sequencing the genomes of 1000 actinobacteria strains.</title>
        <authorList>
            <person name="Klenk H.-P."/>
        </authorList>
    </citation>
    <scope>NUCLEOTIDE SEQUENCE [LARGE SCALE GENOMIC DNA]</scope>
    <source>
        <strain evidence="16 17">DSM 11294</strain>
    </source>
</reference>
<evidence type="ECO:0000256" key="4">
    <source>
        <dbReference type="ARBA" id="ARBA00022670"/>
    </source>
</evidence>
<dbReference type="GO" id="GO:0071555">
    <property type="term" value="P:cell wall organization"/>
    <property type="evidence" value="ECO:0007669"/>
    <property type="project" value="UniProtKB-KW"/>
</dbReference>
<dbReference type="InterPro" id="IPR012338">
    <property type="entry name" value="Beta-lactam/transpept-like"/>
</dbReference>
<dbReference type="Gene3D" id="1.10.3810.10">
    <property type="entry name" value="Biosynthetic peptidoglycan transglycosylase-like"/>
    <property type="match status" value="1"/>
</dbReference>
<dbReference type="Proteomes" id="UP000280668">
    <property type="component" value="Unassembled WGS sequence"/>
</dbReference>
<dbReference type="GO" id="GO:0006508">
    <property type="term" value="P:proteolysis"/>
    <property type="evidence" value="ECO:0007669"/>
    <property type="project" value="UniProtKB-KW"/>
</dbReference>
<dbReference type="InterPro" id="IPR001264">
    <property type="entry name" value="Glyco_trans_51"/>
</dbReference>
<keyword evidence="8" id="KW-0133">Cell shape</keyword>
<evidence type="ECO:0000256" key="1">
    <source>
        <dbReference type="ARBA" id="ARBA00007090"/>
    </source>
</evidence>
<dbReference type="SUPFAM" id="SSF53955">
    <property type="entry name" value="Lysozyme-like"/>
    <property type="match status" value="1"/>
</dbReference>
<evidence type="ECO:0000313" key="17">
    <source>
        <dbReference type="Proteomes" id="UP000280668"/>
    </source>
</evidence>
<comment type="catalytic activity">
    <reaction evidence="12">
        <text>Preferential cleavage: (Ac)2-L-Lys-D-Ala-|-D-Ala. Also transpeptidation of peptidyl-alanyl moieties that are N-acyl substituents of D-alanine.</text>
        <dbReference type="EC" id="3.4.16.4"/>
    </reaction>
</comment>
<evidence type="ECO:0000256" key="5">
    <source>
        <dbReference type="ARBA" id="ARBA00022676"/>
    </source>
</evidence>
<keyword evidence="5" id="KW-0328">Glycosyltransferase</keyword>
<dbReference type="AlphaFoldDB" id="A0A3N2BD61"/>
<dbReference type="Pfam" id="PF03793">
    <property type="entry name" value="PASTA"/>
    <property type="match status" value="1"/>
</dbReference>
<dbReference type="GO" id="GO:0008658">
    <property type="term" value="F:penicillin binding"/>
    <property type="evidence" value="ECO:0007669"/>
    <property type="project" value="InterPro"/>
</dbReference>
<dbReference type="GO" id="GO:0008360">
    <property type="term" value="P:regulation of cell shape"/>
    <property type="evidence" value="ECO:0007669"/>
    <property type="project" value="UniProtKB-KW"/>
</dbReference>
<comment type="caution">
    <text evidence="16">The sequence shown here is derived from an EMBL/GenBank/DDBJ whole genome shotgun (WGS) entry which is preliminary data.</text>
</comment>
<evidence type="ECO:0000256" key="10">
    <source>
        <dbReference type="ARBA" id="ARBA00023268"/>
    </source>
</evidence>
<evidence type="ECO:0000256" key="14">
    <source>
        <dbReference type="SAM" id="MobiDB-lite"/>
    </source>
</evidence>
<dbReference type="EMBL" id="RKHK01000001">
    <property type="protein sequence ID" value="ROR73193.1"/>
    <property type="molecule type" value="Genomic_DNA"/>
</dbReference>
<dbReference type="Gene3D" id="3.30.10.20">
    <property type="match status" value="1"/>
</dbReference>
<evidence type="ECO:0000259" key="15">
    <source>
        <dbReference type="PROSITE" id="PS51178"/>
    </source>
</evidence>
<evidence type="ECO:0000256" key="7">
    <source>
        <dbReference type="ARBA" id="ARBA00022801"/>
    </source>
</evidence>
<organism evidence="16 17">
    <name type="scientific">Bogoriella caseilytica</name>
    <dbReference type="NCBI Taxonomy" id="56055"/>
    <lineage>
        <taxon>Bacteria</taxon>
        <taxon>Bacillati</taxon>
        <taxon>Actinomycetota</taxon>
        <taxon>Actinomycetes</taxon>
        <taxon>Micrococcales</taxon>
        <taxon>Bogoriellaceae</taxon>
        <taxon>Bogoriella</taxon>
    </lineage>
</organism>
<dbReference type="FunFam" id="1.10.3810.10:FF:000001">
    <property type="entry name" value="Penicillin-binding protein 1A"/>
    <property type="match status" value="1"/>
</dbReference>
<dbReference type="InterPro" id="IPR001460">
    <property type="entry name" value="PCN-bd_Tpept"/>
</dbReference>